<gene>
    <name evidence="2" type="ORF">FVE85_9703</name>
</gene>
<evidence type="ECO:0000256" key="1">
    <source>
        <dbReference type="SAM" id="MobiDB-lite"/>
    </source>
</evidence>
<evidence type="ECO:0000313" key="3">
    <source>
        <dbReference type="Proteomes" id="UP000324585"/>
    </source>
</evidence>
<proteinExistence type="predicted"/>
<reference evidence="3" key="1">
    <citation type="journal article" date="2019" name="Nat. Commun.">
        <title>Expansion of phycobilisome linker gene families in mesophilic red algae.</title>
        <authorList>
            <person name="Lee J."/>
            <person name="Kim D."/>
            <person name="Bhattacharya D."/>
            <person name="Yoon H.S."/>
        </authorList>
    </citation>
    <scope>NUCLEOTIDE SEQUENCE [LARGE SCALE GENOMIC DNA]</scope>
    <source>
        <strain evidence="3">CCMP 1328</strain>
    </source>
</reference>
<feature type="region of interest" description="Disordered" evidence="1">
    <location>
        <begin position="1026"/>
        <end position="1045"/>
    </location>
</feature>
<dbReference type="Proteomes" id="UP000324585">
    <property type="component" value="Unassembled WGS sequence"/>
</dbReference>
<accession>A0A5J4YJR0</accession>
<evidence type="ECO:0000313" key="2">
    <source>
        <dbReference type="EMBL" id="KAA8491656.1"/>
    </source>
</evidence>
<name>A0A5J4YJR0_PORPP</name>
<comment type="caution">
    <text evidence="2">The sequence shown here is derived from an EMBL/GenBank/DDBJ whole genome shotgun (WGS) entry which is preliminary data.</text>
</comment>
<organism evidence="2 3">
    <name type="scientific">Porphyridium purpureum</name>
    <name type="common">Red alga</name>
    <name type="synonym">Porphyridium cruentum</name>
    <dbReference type="NCBI Taxonomy" id="35688"/>
    <lineage>
        <taxon>Eukaryota</taxon>
        <taxon>Rhodophyta</taxon>
        <taxon>Bangiophyceae</taxon>
        <taxon>Porphyridiales</taxon>
        <taxon>Porphyridiaceae</taxon>
        <taxon>Porphyridium</taxon>
    </lineage>
</organism>
<feature type="region of interest" description="Disordered" evidence="1">
    <location>
        <begin position="991"/>
        <end position="1011"/>
    </location>
</feature>
<feature type="compositionally biased region" description="Basic and acidic residues" evidence="1">
    <location>
        <begin position="991"/>
        <end position="1000"/>
    </location>
</feature>
<dbReference type="EMBL" id="VRMN01000012">
    <property type="protein sequence ID" value="KAA8491656.1"/>
    <property type="molecule type" value="Genomic_DNA"/>
</dbReference>
<protein>
    <submittedName>
        <fullName evidence="2">Uncharacterized protein</fullName>
    </submittedName>
</protein>
<dbReference type="AlphaFoldDB" id="A0A5J4YJR0"/>
<keyword evidence="3" id="KW-1185">Reference proteome</keyword>
<sequence length="1127" mass="124238">MVGFVLSVAGDGIAAGRGRRGRLELCMRRGKDKVGVRVGTDGAVWRHWRGRTRMTMSAAGHGREGIEDQYAAHLGAFLAAVGGKASLDDVGRYCGMPREWQDQVHRVRAFLLRRKDMFKLFASSANDNPRGTTAGENVAAARYTFNVELTEEYKAMYELVESRGHVRDRSTRRDKNVERQIPQRVHARAETEFVIVRSVTTALRDAVSKLMREKWLLVHRLPQADSELTASQISGVVVIGESGQLVVWFEGADAWEALLKVLRYPGLIVPVTFSWQEQKRRDLGAGPNHFDVGFAMDAVSMARSVPEFGHFCKDSEEIRNELASLEDKQPLEDHAVTFMLRLRDLTSAFIEGVNNWNAGSVLADSRALCADALREYQLQTAVIELMYERGLVKNASVGADEEGQDEFDSNTNLNDDALDEEVWDDTFELDEDARGFKFQGQSNQRQRIATTQHDLLFKQIGIIREADVTYFRRRKGVDVEEIDLAQLLREKVGSESPLQPGVSLDDGSVRSEASAALVSLAGARLLQSRMSAVKLAAKPGSDGTQMQTLGDARSFPEAQALYLDLLSEFAFSSLCENAKPDESRLVSVPMNTPVRLVFDQFGRAHYLRLRTDDTVKSTDSTQIGELMERHGSETKDASFDAASCRLVHAMLGDVISDLRQRHRNPTVRDDNSIRTVSAAGRSVLMVGAPAQVHLRDRTGRNVSFGRVIRDAITGAMAEDFDARVVVVNLNAGIDAAARSEARTAGIIEIDVFERAPSARAVQDLTSKVLSFSPDGVVVDGVLNAAHVELALQLAAEAQPRGFGLFVSAEVDSAARLMQNSALSRLVGGTRVLELAPEQARLTVSGRRRRVIRAAPAVFRQIVELPKPSNLSSRYVQHARVQVHANSESSVDHFLELGDFEYETRQMDSDEQHVVSTFSYHFKQERHRLRLSDRVLGFRAFQQTTGLTDLSALAEAMVDELTRRADATGSGLLTSLRTESAAMTKAWITKNRSADAEDTKTEPASGIFDDPDFEEETALPIISLEEESEEDYSATGSSSVDAGSAGPEAGLLGTSWSAAARTRELIAALERAAAEEDMQSPNEIRVAVSTDWDYSMRSVQDTSAIEPSRLMPSLAESASWPVLLQELE</sequence>